<feature type="compositionally biased region" description="Acidic residues" evidence="1">
    <location>
        <begin position="135"/>
        <end position="164"/>
    </location>
</feature>
<dbReference type="VEuPathDB" id="FungiDB:I7I52_09038"/>
<protein>
    <submittedName>
        <fullName evidence="2">Uncharacterized protein</fullName>
    </submittedName>
</protein>
<name>A0A8H8D246_AJECA</name>
<dbReference type="Proteomes" id="UP000670092">
    <property type="component" value="Unassembled WGS sequence"/>
</dbReference>
<sequence>MPITALSTSNQSPTSSTDADDPTAVLLTYLSSTSSATTVLEDLHASLLSSLQRCGWTEQVRGLALELLRAGHCSRFEEVVDTVVALATSSEDVTASSLAVARERKRKKRKQIMMGARLKRARIGEGGAGAGVDQENGDDEDGKGDGGSEDDADADADADADDDANGGGQIEGNFAGNGIMDELPNIRIPQGIVAEGVKMLHEALEGVFVVDGGGGDESASSNIIATGENELSKDQQPQGEIHRNKSAPISATNGVANANGSSTASSKKMPFSSSSSSVPSLKTTSSSADGKTTTKLKAAAKSKLQENGGGKAAKKTKKG</sequence>
<gene>
    <name evidence="2" type="ORF">I7I52_09038</name>
</gene>
<feature type="region of interest" description="Disordered" evidence="1">
    <location>
        <begin position="212"/>
        <end position="319"/>
    </location>
</feature>
<feature type="compositionally biased region" description="Polar residues" evidence="1">
    <location>
        <begin position="247"/>
        <end position="260"/>
    </location>
</feature>
<evidence type="ECO:0000256" key="1">
    <source>
        <dbReference type="SAM" id="MobiDB-lite"/>
    </source>
</evidence>
<organism evidence="2 3">
    <name type="scientific">Ajellomyces capsulatus</name>
    <name type="common">Darling's disease fungus</name>
    <name type="synonym">Histoplasma capsulatum</name>
    <dbReference type="NCBI Taxonomy" id="5037"/>
    <lineage>
        <taxon>Eukaryota</taxon>
        <taxon>Fungi</taxon>
        <taxon>Dikarya</taxon>
        <taxon>Ascomycota</taxon>
        <taxon>Pezizomycotina</taxon>
        <taxon>Eurotiomycetes</taxon>
        <taxon>Eurotiomycetidae</taxon>
        <taxon>Onygenales</taxon>
        <taxon>Ajellomycetaceae</taxon>
        <taxon>Histoplasma</taxon>
    </lineage>
</organism>
<accession>A0A8H8D246</accession>
<evidence type="ECO:0000313" key="2">
    <source>
        <dbReference type="EMBL" id="KAG5298906.1"/>
    </source>
</evidence>
<comment type="caution">
    <text evidence="2">The sequence shown here is derived from an EMBL/GenBank/DDBJ whole genome shotgun (WGS) entry which is preliminary data.</text>
</comment>
<evidence type="ECO:0000313" key="3">
    <source>
        <dbReference type="Proteomes" id="UP000670092"/>
    </source>
</evidence>
<proteinExistence type="predicted"/>
<dbReference type="OrthoDB" id="5355007at2759"/>
<feature type="region of interest" description="Disordered" evidence="1">
    <location>
        <begin position="124"/>
        <end position="176"/>
    </location>
</feature>
<feature type="compositionally biased region" description="Low complexity" evidence="1">
    <location>
        <begin position="261"/>
        <end position="302"/>
    </location>
</feature>
<feature type="region of interest" description="Disordered" evidence="1">
    <location>
        <begin position="1"/>
        <end position="20"/>
    </location>
</feature>
<dbReference type="EMBL" id="JAEVHI010000002">
    <property type="protein sequence ID" value="KAG5298906.1"/>
    <property type="molecule type" value="Genomic_DNA"/>
</dbReference>
<feature type="compositionally biased region" description="Polar residues" evidence="1">
    <location>
        <begin position="1"/>
        <end position="17"/>
    </location>
</feature>
<dbReference type="AlphaFoldDB" id="A0A8H8D246"/>
<reference evidence="2 3" key="1">
    <citation type="submission" date="2021-01" db="EMBL/GenBank/DDBJ databases">
        <title>Chromosome-level genome assembly of a human fungal pathogen reveals clustering of transcriptionally co-regulated genes.</title>
        <authorList>
            <person name="Voorhies M."/>
            <person name="Cohen S."/>
            <person name="Shea T.P."/>
            <person name="Petrus S."/>
            <person name="Munoz J.F."/>
            <person name="Poplawski S."/>
            <person name="Goldman W.E."/>
            <person name="Michael T."/>
            <person name="Cuomo C.A."/>
            <person name="Sil A."/>
            <person name="Beyhan S."/>
        </authorList>
    </citation>
    <scope>NUCLEOTIDE SEQUENCE [LARGE SCALE GENOMIC DNA]</scope>
    <source>
        <strain evidence="2 3">G184AR</strain>
    </source>
</reference>